<dbReference type="Proteomes" id="UP000594454">
    <property type="component" value="Chromosome 3"/>
</dbReference>
<keyword evidence="3" id="KW-0964">Secreted</keyword>
<evidence type="ECO:0000313" key="5">
    <source>
        <dbReference type="EMBL" id="CAD7084473.1"/>
    </source>
</evidence>
<dbReference type="SUPFAM" id="SSF81296">
    <property type="entry name" value="E set domains"/>
    <property type="match status" value="1"/>
</dbReference>
<dbReference type="GO" id="GO:0005576">
    <property type="term" value="C:extracellular region"/>
    <property type="evidence" value="ECO:0007669"/>
    <property type="project" value="UniProtKB-SubCell"/>
</dbReference>
<reference evidence="5 6" key="1">
    <citation type="submission" date="2020-11" db="EMBL/GenBank/DDBJ databases">
        <authorList>
            <person name="Wallbank WR R."/>
            <person name="Pardo Diaz C."/>
            <person name="Kozak K."/>
            <person name="Martin S."/>
            <person name="Jiggins C."/>
            <person name="Moest M."/>
            <person name="Warren A I."/>
            <person name="Generalovic N T."/>
            <person name="Byers J.R.P. K."/>
            <person name="Montejo-Kovacevich G."/>
            <person name="Yen C E."/>
        </authorList>
    </citation>
    <scope>NUCLEOTIDE SEQUENCE [LARGE SCALE GENOMIC DNA]</scope>
</reference>
<dbReference type="FunFam" id="2.60.40.770:FF:000001">
    <property type="entry name" value="NPC intracellular cholesterol transporter 2"/>
    <property type="match status" value="1"/>
</dbReference>
<dbReference type="OrthoDB" id="6489092at2759"/>
<accession>A0A7R8UR14</accession>
<dbReference type="AlphaFoldDB" id="A0A7R8UR14"/>
<feature type="domain" description="MD-2-related lipid-recognition" evidence="4">
    <location>
        <begin position="9"/>
        <end position="134"/>
    </location>
</feature>
<comment type="similarity">
    <text evidence="2">Belongs to the NPC2 family.</text>
</comment>
<proteinExistence type="inferred from homology"/>
<dbReference type="InParanoid" id="A0A7R8UR14"/>
<dbReference type="InterPro" id="IPR003172">
    <property type="entry name" value="ML_dom"/>
</dbReference>
<evidence type="ECO:0000256" key="3">
    <source>
        <dbReference type="ARBA" id="ARBA00022525"/>
    </source>
</evidence>
<dbReference type="Pfam" id="PF02221">
    <property type="entry name" value="E1_DerP2_DerF2"/>
    <property type="match status" value="1"/>
</dbReference>
<protein>
    <recommendedName>
        <fullName evidence="4">MD-2-related lipid-recognition domain-containing protein</fullName>
    </recommendedName>
</protein>
<dbReference type="Gene3D" id="2.60.40.770">
    <property type="match status" value="1"/>
</dbReference>
<dbReference type="InterPro" id="IPR014756">
    <property type="entry name" value="Ig_E-set"/>
</dbReference>
<evidence type="ECO:0000259" key="4">
    <source>
        <dbReference type="SMART" id="SM00737"/>
    </source>
</evidence>
<dbReference type="SMART" id="SM00737">
    <property type="entry name" value="ML"/>
    <property type="match status" value="1"/>
</dbReference>
<evidence type="ECO:0000313" key="6">
    <source>
        <dbReference type="Proteomes" id="UP000594454"/>
    </source>
</evidence>
<comment type="subcellular location">
    <subcellularLocation>
        <location evidence="1">Secreted</location>
    </subcellularLocation>
</comment>
<name>A0A7R8UR14_HERIL</name>
<evidence type="ECO:0000256" key="1">
    <source>
        <dbReference type="ARBA" id="ARBA00004613"/>
    </source>
</evidence>
<organism evidence="5 6">
    <name type="scientific">Hermetia illucens</name>
    <name type="common">Black soldier fly</name>
    <dbReference type="NCBI Taxonomy" id="343691"/>
    <lineage>
        <taxon>Eukaryota</taxon>
        <taxon>Metazoa</taxon>
        <taxon>Ecdysozoa</taxon>
        <taxon>Arthropoda</taxon>
        <taxon>Hexapoda</taxon>
        <taxon>Insecta</taxon>
        <taxon>Pterygota</taxon>
        <taxon>Neoptera</taxon>
        <taxon>Endopterygota</taxon>
        <taxon>Diptera</taxon>
        <taxon>Brachycera</taxon>
        <taxon>Stratiomyomorpha</taxon>
        <taxon>Stratiomyidae</taxon>
        <taxon>Hermetiinae</taxon>
        <taxon>Hermetia</taxon>
    </lineage>
</organism>
<keyword evidence="6" id="KW-1185">Reference proteome</keyword>
<evidence type="ECO:0000256" key="2">
    <source>
        <dbReference type="ARBA" id="ARBA00006370"/>
    </source>
</evidence>
<gene>
    <name evidence="5" type="ORF">HERILL_LOCUS7362</name>
</gene>
<dbReference type="EMBL" id="LR899011">
    <property type="protein sequence ID" value="CAD7084473.1"/>
    <property type="molecule type" value="Genomic_DNA"/>
</dbReference>
<sequence>MALTAATDVSPCPNQPFPVEVRVDGCDKQPCTVVKGKDIIFEIDFTAGFTVKNIYTNVRATVFGLSVGYPLPDEQKYACKMLLYGSYCPIYEGEDVTYKFVFAVGTFYPEIGVNIEISLIDDDSKIVTCFNTDIKVVKGS</sequence>